<dbReference type="RefSeq" id="WP_148898066.1">
    <property type="nucleotide sequence ID" value="NZ_VNHY01000001.1"/>
</dbReference>
<gene>
    <name evidence="2" type="ORF">LX73_0700</name>
</gene>
<evidence type="ECO:0000313" key="2">
    <source>
        <dbReference type="EMBL" id="TYP95399.1"/>
    </source>
</evidence>
<dbReference type="Gene3D" id="3.40.30.10">
    <property type="entry name" value="Glutaredoxin"/>
    <property type="match status" value="1"/>
</dbReference>
<feature type="domain" description="DSBA-like thioredoxin" evidence="1">
    <location>
        <begin position="3"/>
        <end position="204"/>
    </location>
</feature>
<dbReference type="InterPro" id="IPR036249">
    <property type="entry name" value="Thioredoxin-like_sf"/>
</dbReference>
<accession>A0A5D3YQP6</accession>
<dbReference type="GO" id="GO:0016491">
    <property type="term" value="F:oxidoreductase activity"/>
    <property type="evidence" value="ECO:0007669"/>
    <property type="project" value="InterPro"/>
</dbReference>
<organism evidence="2 3">
    <name type="scientific">Fodinibius salinus</name>
    <dbReference type="NCBI Taxonomy" id="860790"/>
    <lineage>
        <taxon>Bacteria</taxon>
        <taxon>Pseudomonadati</taxon>
        <taxon>Balneolota</taxon>
        <taxon>Balneolia</taxon>
        <taxon>Balneolales</taxon>
        <taxon>Balneolaceae</taxon>
        <taxon>Fodinibius</taxon>
    </lineage>
</organism>
<sequence length="235" mass="26902">MKVEIWSDVVCPFCYIGKRRFEEALAEFEYTDELEIQWRSFQLNPDLKTNPEANINEHLADAKGWSPEQTKQMMRHVTDMASEVGLEYEMDRTIVANSFDAQRLIQFAKSHNKGQQAEEVLFEAYFTNGQNIDNIDTLVNLATQLDLDAQDTKSVLQSDQFTNTVKHDIQTANGMGISGVPFFLFNRKYAVSGARGSEIFLKALKQSWNEWMENQPMEIEEPSNNSTTCTSDDNC</sequence>
<keyword evidence="2" id="KW-0413">Isomerase</keyword>
<dbReference type="GO" id="GO:0016853">
    <property type="term" value="F:isomerase activity"/>
    <property type="evidence" value="ECO:0007669"/>
    <property type="project" value="UniProtKB-KW"/>
</dbReference>
<dbReference type="AlphaFoldDB" id="A0A5D3YQP6"/>
<dbReference type="InterPro" id="IPR001853">
    <property type="entry name" value="DSBA-like_thioredoxin_dom"/>
</dbReference>
<dbReference type="PANTHER" id="PTHR13887">
    <property type="entry name" value="GLUTATHIONE S-TRANSFERASE KAPPA"/>
    <property type="match status" value="1"/>
</dbReference>
<reference evidence="2 3" key="1">
    <citation type="submission" date="2019-07" db="EMBL/GenBank/DDBJ databases">
        <title>Genomic Encyclopedia of Archaeal and Bacterial Type Strains, Phase II (KMG-II): from individual species to whole genera.</title>
        <authorList>
            <person name="Goeker M."/>
        </authorList>
    </citation>
    <scope>NUCLEOTIDE SEQUENCE [LARGE SCALE GENOMIC DNA]</scope>
    <source>
        <strain evidence="2 3">DSM 21935</strain>
    </source>
</reference>
<protein>
    <submittedName>
        <fullName evidence="2">Putative dithiol-disulfide isomerase, DsbA family</fullName>
    </submittedName>
</protein>
<dbReference type="SUPFAM" id="SSF52833">
    <property type="entry name" value="Thioredoxin-like"/>
    <property type="match status" value="1"/>
</dbReference>
<evidence type="ECO:0000259" key="1">
    <source>
        <dbReference type="Pfam" id="PF01323"/>
    </source>
</evidence>
<dbReference type="CDD" id="cd03024">
    <property type="entry name" value="DsbA_FrnE"/>
    <property type="match status" value="1"/>
</dbReference>
<dbReference type="EMBL" id="VNHY01000001">
    <property type="protein sequence ID" value="TYP95399.1"/>
    <property type="molecule type" value="Genomic_DNA"/>
</dbReference>
<evidence type="ECO:0000313" key="3">
    <source>
        <dbReference type="Proteomes" id="UP000324595"/>
    </source>
</evidence>
<comment type="caution">
    <text evidence="2">The sequence shown here is derived from an EMBL/GenBank/DDBJ whole genome shotgun (WGS) entry which is preliminary data.</text>
</comment>
<dbReference type="OrthoDB" id="9799122at2"/>
<proteinExistence type="predicted"/>
<dbReference type="Pfam" id="PF01323">
    <property type="entry name" value="DSBA"/>
    <property type="match status" value="1"/>
</dbReference>
<keyword evidence="3" id="KW-1185">Reference proteome</keyword>
<dbReference type="Proteomes" id="UP000324595">
    <property type="component" value="Unassembled WGS sequence"/>
</dbReference>
<dbReference type="PANTHER" id="PTHR13887:SF41">
    <property type="entry name" value="THIOREDOXIN SUPERFAMILY PROTEIN"/>
    <property type="match status" value="1"/>
</dbReference>
<name>A0A5D3YQP6_9BACT</name>